<dbReference type="InterPro" id="IPR011990">
    <property type="entry name" value="TPR-like_helical_dom_sf"/>
</dbReference>
<evidence type="ECO:0000256" key="6">
    <source>
        <dbReference type="ARBA" id="ARBA00022803"/>
    </source>
</evidence>
<dbReference type="Pfam" id="PF00931">
    <property type="entry name" value="NB-ARC"/>
    <property type="match status" value="1"/>
</dbReference>
<dbReference type="InterPro" id="IPR027417">
    <property type="entry name" value="P-loop_NTPase"/>
</dbReference>
<dbReference type="SUPFAM" id="SSF52540">
    <property type="entry name" value="P-loop containing nucleoside triphosphate hydrolases"/>
    <property type="match status" value="1"/>
</dbReference>
<keyword evidence="7" id="KW-0175">Coiled coil</keyword>
<gene>
    <name evidence="11" type="ORF">Aiant_78730</name>
</gene>
<comment type="similarity">
    <text evidence="2">Belongs to the kinesin light chain family.</text>
</comment>
<dbReference type="Proteomes" id="UP000676967">
    <property type="component" value="Chromosome"/>
</dbReference>
<keyword evidence="8" id="KW-0505">Motor protein</keyword>
<organism evidence="11 12">
    <name type="scientific">Actinoplanes ianthinogenes</name>
    <dbReference type="NCBI Taxonomy" id="122358"/>
    <lineage>
        <taxon>Bacteria</taxon>
        <taxon>Bacillati</taxon>
        <taxon>Actinomycetota</taxon>
        <taxon>Actinomycetes</taxon>
        <taxon>Micromonosporales</taxon>
        <taxon>Micromonosporaceae</taxon>
        <taxon>Actinoplanes</taxon>
    </lineage>
</organism>
<dbReference type="SUPFAM" id="SSF48452">
    <property type="entry name" value="TPR-like"/>
    <property type="match status" value="3"/>
</dbReference>
<dbReference type="InterPro" id="IPR002151">
    <property type="entry name" value="Kinesin_light"/>
</dbReference>
<keyword evidence="5" id="KW-0677">Repeat</keyword>
<dbReference type="InterPro" id="IPR019734">
    <property type="entry name" value="TPR_rpt"/>
</dbReference>
<dbReference type="EMBL" id="AP023356">
    <property type="protein sequence ID" value="BCJ47216.1"/>
    <property type="molecule type" value="Genomic_DNA"/>
</dbReference>
<evidence type="ECO:0000256" key="3">
    <source>
        <dbReference type="ARBA" id="ARBA00022490"/>
    </source>
</evidence>
<dbReference type="Gene3D" id="3.40.50.300">
    <property type="entry name" value="P-loop containing nucleotide triphosphate hydrolases"/>
    <property type="match status" value="1"/>
</dbReference>
<accession>A0ABN6CPT8</accession>
<evidence type="ECO:0000313" key="11">
    <source>
        <dbReference type="EMBL" id="BCJ47216.1"/>
    </source>
</evidence>
<comment type="subcellular location">
    <subcellularLocation>
        <location evidence="1">Cytoplasm</location>
        <location evidence="1">Cytoskeleton</location>
    </subcellularLocation>
</comment>
<evidence type="ECO:0000256" key="2">
    <source>
        <dbReference type="ARBA" id="ARBA00009622"/>
    </source>
</evidence>
<reference evidence="11 12" key="1">
    <citation type="submission" date="2020-08" db="EMBL/GenBank/DDBJ databases">
        <title>Whole genome shotgun sequence of Actinoplanes ianthinogenes NBRC 13996.</title>
        <authorList>
            <person name="Komaki H."/>
            <person name="Tamura T."/>
        </authorList>
    </citation>
    <scope>NUCLEOTIDE SEQUENCE [LARGE SCALE GENOMIC DNA]</scope>
    <source>
        <strain evidence="11 12">NBRC 13996</strain>
    </source>
</reference>
<dbReference type="Pfam" id="PF13374">
    <property type="entry name" value="TPR_10"/>
    <property type="match status" value="1"/>
</dbReference>
<keyword evidence="6" id="KW-0802">TPR repeat</keyword>
<name>A0ABN6CPT8_9ACTN</name>
<sequence length="766" mass="81742">MASAFQPRPRVRERIDGDRHAWVLAGGGGVGKSQLAAWLVHRALDERTADLVAWVSANSPERIVSGYARAALRVAAPGADGADPAADAAAFCEWLHSTDRSWLIVLDDVTDPDHLAGWWPPQRPKGRTMATTRRQDAALTGAGRQRIDVGVYSPAESVAYLTERLTEAGCPDLLDAKVHDLAGALGHLPLALSHAAAYLIDQAVTCTEYLTLVRTAARVAEVMPAGSDPDGYGRPVAVTLLLALDAADEAAPAGLARPALALAAVLDPDGHPDHLWKTTAVTTFLSCTADRARAALRLLHRYGLLTHTPADGPRAVRIHALTARAAREAGTIDPAAAAHAAADALLELWPESDHTTTDLVDALRTNTLALISDLLWQPAGHPLLFQAGASLLRSRLHSPAITYWQRLVDDAVRLLGDEHPDTITARAGLASAWWQAGRAADAIGLLERVVDDRERLLGDEHPDTMTARIGLAAGYRRAGRTADAIVLDERAVTDTSRLLGERHRDTIDARAGLASSYGDAGRTAEAIAILEKVIEDRAHLLGDQHPDTINARIALAACYRQAGRTAEAVAIDEKAVDDTARLLGNDHPDTISARAGLASSYGDAGRTAEAIAILEKVIEDRVHLLGDQHPDTINARIALAACYRQAGRTAEAVAIDEKAVDDTARLLGNDHPDTISARAGLASSYWQAGRTADAIGLLERVVDDRVRLLGDWHPETVNARIGLAACYREAGRTAEAISVLERAVDEEHPNAVAGEALRDWRAPDAP</sequence>
<dbReference type="Pfam" id="PF13424">
    <property type="entry name" value="TPR_12"/>
    <property type="match status" value="3"/>
</dbReference>
<dbReference type="InterPro" id="IPR002182">
    <property type="entry name" value="NB-ARC"/>
</dbReference>
<dbReference type="PANTHER" id="PTHR45783:SF3">
    <property type="entry name" value="KINESIN LIGHT CHAIN"/>
    <property type="match status" value="1"/>
</dbReference>
<keyword evidence="9" id="KW-0206">Cytoskeleton</keyword>
<dbReference type="Pfam" id="PF13174">
    <property type="entry name" value="TPR_6"/>
    <property type="match status" value="1"/>
</dbReference>
<dbReference type="Gene3D" id="1.25.40.10">
    <property type="entry name" value="Tetratricopeptide repeat domain"/>
    <property type="match status" value="2"/>
</dbReference>
<keyword evidence="12" id="KW-1185">Reference proteome</keyword>
<dbReference type="PANTHER" id="PTHR45783">
    <property type="entry name" value="KINESIN LIGHT CHAIN"/>
    <property type="match status" value="1"/>
</dbReference>
<keyword evidence="4" id="KW-0493">Microtubule</keyword>
<protein>
    <submittedName>
        <fullName evidence="11">Tetratricopeptide repeat protein</fullName>
    </submittedName>
</protein>
<evidence type="ECO:0000256" key="5">
    <source>
        <dbReference type="ARBA" id="ARBA00022737"/>
    </source>
</evidence>
<evidence type="ECO:0000313" key="12">
    <source>
        <dbReference type="Proteomes" id="UP000676967"/>
    </source>
</evidence>
<proteinExistence type="inferred from homology"/>
<evidence type="ECO:0000259" key="10">
    <source>
        <dbReference type="Pfam" id="PF00931"/>
    </source>
</evidence>
<evidence type="ECO:0000256" key="7">
    <source>
        <dbReference type="ARBA" id="ARBA00023054"/>
    </source>
</evidence>
<feature type="domain" description="NB-ARC" evidence="10">
    <location>
        <begin position="20"/>
        <end position="149"/>
    </location>
</feature>
<evidence type="ECO:0000256" key="1">
    <source>
        <dbReference type="ARBA" id="ARBA00004245"/>
    </source>
</evidence>
<keyword evidence="3" id="KW-0963">Cytoplasm</keyword>
<evidence type="ECO:0000256" key="9">
    <source>
        <dbReference type="ARBA" id="ARBA00023212"/>
    </source>
</evidence>
<evidence type="ECO:0000256" key="4">
    <source>
        <dbReference type="ARBA" id="ARBA00022701"/>
    </source>
</evidence>
<evidence type="ECO:0000256" key="8">
    <source>
        <dbReference type="ARBA" id="ARBA00023175"/>
    </source>
</evidence>